<sequence>IPVLSSTYVEILSTNTSSYYSCRVPISVVPFSCPSVLQVWLDLLKPALKQIRREFFLMFSSLTFFPPDHTQLTEELTRYLFALQVKRDLACGRLICNDSSAALMVSHIIHVTETGDLDEAGSFQHLLHHKYHPDQEQLREQIQECQRDRVGQTPAESDYQLLEVARRLDLYGVRLHPATDREGTQLSLAVEHSGVLVLQVDPPRPSPGPAGRLSRPPRPSPGPAGRPTRPSPGPAGRPLHSTY</sequence>
<evidence type="ECO:0000313" key="4">
    <source>
        <dbReference type="Proteomes" id="UP000472267"/>
    </source>
</evidence>
<reference evidence="3" key="1">
    <citation type="submission" date="2025-08" db="UniProtKB">
        <authorList>
            <consortium name="Ensembl"/>
        </authorList>
    </citation>
    <scope>IDENTIFICATION</scope>
</reference>
<dbReference type="CDD" id="cd14473">
    <property type="entry name" value="FERM_B-lobe"/>
    <property type="match status" value="1"/>
</dbReference>
<dbReference type="FunFam" id="1.20.80.10:FF:000005">
    <property type="entry name" value="FERM, RhoGEF and pleckstrin domain-containing protein 1"/>
    <property type="match status" value="1"/>
</dbReference>
<dbReference type="InterPro" id="IPR035963">
    <property type="entry name" value="FERM_2"/>
</dbReference>
<dbReference type="AlphaFoldDB" id="A0A672JAH9"/>
<dbReference type="Ensembl" id="ENSSFAT00005051911.1">
    <property type="protein sequence ID" value="ENSSFAP00005050279.1"/>
    <property type="gene ID" value="ENSSFAG00005024263.1"/>
</dbReference>
<dbReference type="SUPFAM" id="SSF50729">
    <property type="entry name" value="PH domain-like"/>
    <property type="match status" value="1"/>
</dbReference>
<dbReference type="SMART" id="SM00295">
    <property type="entry name" value="B41"/>
    <property type="match status" value="1"/>
</dbReference>
<dbReference type="InParanoid" id="A0A672JAH9"/>
<proteinExistence type="predicted"/>
<dbReference type="SUPFAM" id="SSF47031">
    <property type="entry name" value="Second domain of FERM"/>
    <property type="match status" value="1"/>
</dbReference>
<feature type="compositionally biased region" description="Pro residues" evidence="1">
    <location>
        <begin position="216"/>
        <end position="235"/>
    </location>
</feature>
<dbReference type="PANTHER" id="PTHR45858">
    <property type="entry name" value="FERM DOMAIN CONTAINING PROTEIN"/>
    <property type="match status" value="1"/>
</dbReference>
<dbReference type="InterPro" id="IPR000299">
    <property type="entry name" value="FERM_domain"/>
</dbReference>
<dbReference type="InterPro" id="IPR019748">
    <property type="entry name" value="FERM_central"/>
</dbReference>
<organism evidence="3 4">
    <name type="scientific">Salarias fasciatus</name>
    <name type="common">Jewelled blenny</name>
    <name type="synonym">Blennius fasciatus</name>
    <dbReference type="NCBI Taxonomy" id="181472"/>
    <lineage>
        <taxon>Eukaryota</taxon>
        <taxon>Metazoa</taxon>
        <taxon>Chordata</taxon>
        <taxon>Craniata</taxon>
        <taxon>Vertebrata</taxon>
        <taxon>Euteleostomi</taxon>
        <taxon>Actinopterygii</taxon>
        <taxon>Neopterygii</taxon>
        <taxon>Teleostei</taxon>
        <taxon>Neoteleostei</taxon>
        <taxon>Acanthomorphata</taxon>
        <taxon>Ovalentaria</taxon>
        <taxon>Blenniimorphae</taxon>
        <taxon>Blenniiformes</taxon>
        <taxon>Blennioidei</taxon>
        <taxon>Blenniidae</taxon>
        <taxon>Salariinae</taxon>
        <taxon>Salarias</taxon>
    </lineage>
</organism>
<dbReference type="InterPro" id="IPR019749">
    <property type="entry name" value="Band_41_domain"/>
</dbReference>
<dbReference type="PROSITE" id="PS50057">
    <property type="entry name" value="FERM_3"/>
    <property type="match status" value="1"/>
</dbReference>
<evidence type="ECO:0000313" key="3">
    <source>
        <dbReference type="Ensembl" id="ENSSFAP00005050279.1"/>
    </source>
</evidence>
<evidence type="ECO:0000259" key="2">
    <source>
        <dbReference type="PROSITE" id="PS50057"/>
    </source>
</evidence>
<protein>
    <recommendedName>
        <fullName evidence="2">FERM domain-containing protein</fullName>
    </recommendedName>
</protein>
<dbReference type="Proteomes" id="UP000472267">
    <property type="component" value="Unassembled WGS sequence"/>
</dbReference>
<reference evidence="3" key="2">
    <citation type="submission" date="2025-09" db="UniProtKB">
        <authorList>
            <consortium name="Ensembl"/>
        </authorList>
    </citation>
    <scope>IDENTIFICATION</scope>
</reference>
<evidence type="ECO:0000256" key="1">
    <source>
        <dbReference type="SAM" id="MobiDB-lite"/>
    </source>
</evidence>
<dbReference type="InterPro" id="IPR051835">
    <property type="entry name" value="RAC1-GEF"/>
</dbReference>
<dbReference type="Gene3D" id="1.20.80.10">
    <property type="match status" value="1"/>
</dbReference>
<dbReference type="InterPro" id="IPR014352">
    <property type="entry name" value="FERM/acyl-CoA-bd_prot_sf"/>
</dbReference>
<feature type="domain" description="FERM" evidence="2">
    <location>
        <begin position="1"/>
        <end position="243"/>
    </location>
</feature>
<accession>A0A672JAH9</accession>
<dbReference type="PANTHER" id="PTHR45858:SF2">
    <property type="entry name" value="FERM, ARHGEF AND PLECKSTRIN DOMAIN-CONTAINING PROTEIN 1"/>
    <property type="match status" value="1"/>
</dbReference>
<name>A0A672JAH9_SALFA</name>
<feature type="region of interest" description="Disordered" evidence="1">
    <location>
        <begin position="199"/>
        <end position="243"/>
    </location>
</feature>
<keyword evidence="4" id="KW-1185">Reference proteome</keyword>
<dbReference type="Pfam" id="PF00373">
    <property type="entry name" value="FERM_M"/>
    <property type="match status" value="1"/>
</dbReference>
<dbReference type="GO" id="GO:0005085">
    <property type="term" value="F:guanyl-nucleotide exchange factor activity"/>
    <property type="evidence" value="ECO:0007669"/>
    <property type="project" value="TreeGrafter"/>
</dbReference>